<dbReference type="GO" id="GO:0044183">
    <property type="term" value="F:protein folding chaperone"/>
    <property type="evidence" value="ECO:0007669"/>
    <property type="project" value="InterPro"/>
</dbReference>
<accession>A0A9W8ASZ2</accession>
<dbReference type="PANTHER" id="PTHR10772">
    <property type="entry name" value="10 KDA HEAT SHOCK PROTEIN"/>
    <property type="match status" value="1"/>
</dbReference>
<dbReference type="Proteomes" id="UP001150925">
    <property type="component" value="Unassembled WGS sequence"/>
</dbReference>
<dbReference type="SMART" id="SM00883">
    <property type="entry name" value="Cpn10"/>
    <property type="match status" value="1"/>
</dbReference>
<evidence type="ECO:0000256" key="3">
    <source>
        <dbReference type="ARBA" id="ARBA00056825"/>
    </source>
</evidence>
<dbReference type="InterPro" id="IPR018369">
    <property type="entry name" value="Chaprnonin_Cpn10_CS"/>
</dbReference>
<dbReference type="GO" id="GO:0046872">
    <property type="term" value="F:metal ion binding"/>
    <property type="evidence" value="ECO:0007669"/>
    <property type="project" value="TreeGrafter"/>
</dbReference>
<dbReference type="OrthoDB" id="184876at2759"/>
<dbReference type="CDD" id="cd00320">
    <property type="entry name" value="cpn10"/>
    <property type="match status" value="1"/>
</dbReference>
<organism evidence="5 6">
    <name type="scientific">Dispira parvispora</name>
    <dbReference type="NCBI Taxonomy" id="1520584"/>
    <lineage>
        <taxon>Eukaryota</taxon>
        <taxon>Fungi</taxon>
        <taxon>Fungi incertae sedis</taxon>
        <taxon>Zoopagomycota</taxon>
        <taxon>Kickxellomycotina</taxon>
        <taxon>Dimargaritomycetes</taxon>
        <taxon>Dimargaritales</taxon>
        <taxon>Dimargaritaceae</taxon>
        <taxon>Dispira</taxon>
    </lineage>
</organism>
<reference evidence="5" key="1">
    <citation type="submission" date="2022-07" db="EMBL/GenBank/DDBJ databases">
        <title>Phylogenomic reconstructions and comparative analyses of Kickxellomycotina fungi.</title>
        <authorList>
            <person name="Reynolds N.K."/>
            <person name="Stajich J.E."/>
            <person name="Barry K."/>
            <person name="Grigoriev I.V."/>
            <person name="Crous P."/>
            <person name="Smith M.E."/>
        </authorList>
    </citation>
    <scope>NUCLEOTIDE SEQUENCE</scope>
    <source>
        <strain evidence="5">RSA 1196</strain>
    </source>
</reference>
<protein>
    <submittedName>
        <fullName evidence="5">Mitochondrial heat shock protein Hsp10</fullName>
    </submittedName>
</protein>
<dbReference type="GO" id="GO:0005524">
    <property type="term" value="F:ATP binding"/>
    <property type="evidence" value="ECO:0007669"/>
    <property type="project" value="InterPro"/>
</dbReference>
<dbReference type="InterPro" id="IPR020818">
    <property type="entry name" value="Chaperonin_GroES"/>
</dbReference>
<dbReference type="Pfam" id="PF00166">
    <property type="entry name" value="Cpn10"/>
    <property type="match status" value="1"/>
</dbReference>
<evidence type="ECO:0000313" key="5">
    <source>
        <dbReference type="EMBL" id="KAJ1968572.1"/>
    </source>
</evidence>
<dbReference type="PRINTS" id="PR00297">
    <property type="entry name" value="CHAPERONIN10"/>
</dbReference>
<dbReference type="AlphaFoldDB" id="A0A9W8ASZ2"/>
<gene>
    <name evidence="5" type="primary">hsp10</name>
    <name evidence="5" type="ORF">IWQ62_001164</name>
</gene>
<dbReference type="InterPro" id="IPR011032">
    <property type="entry name" value="GroES-like_sf"/>
</dbReference>
<comment type="function">
    <text evidence="3">Eukaryotic CPN10 homolog which is essential for mitochondrial protein biogenesis, together with CPN60. Binds to CPN60 in the presence of Mg-ATP and suppresses the ATPase activity of the latter.</text>
</comment>
<sequence>MSAARRIIPLLDRVLVRRVKPEQRTASGIYLPEKSVEALQEGHVIAVGKGGLNKDGNVVPVTLKEGDRVVLPQFGGSTVKVNKEELLLLRENEILAKVEE</sequence>
<dbReference type="GO" id="GO:0051082">
    <property type="term" value="F:unfolded protein binding"/>
    <property type="evidence" value="ECO:0007669"/>
    <property type="project" value="TreeGrafter"/>
</dbReference>
<keyword evidence="5" id="KW-0346">Stress response</keyword>
<evidence type="ECO:0000313" key="6">
    <source>
        <dbReference type="Proteomes" id="UP001150925"/>
    </source>
</evidence>
<dbReference type="FunFam" id="2.30.33.40:FF:000002">
    <property type="entry name" value="10 kDa chaperonin, mitochondrial"/>
    <property type="match status" value="1"/>
</dbReference>
<keyword evidence="6" id="KW-1185">Reference proteome</keyword>
<dbReference type="PANTHER" id="PTHR10772:SF0">
    <property type="entry name" value="10 KDA HEAT SHOCK PROTEIN, MITOCHONDRIAL"/>
    <property type="match status" value="1"/>
</dbReference>
<comment type="similarity">
    <text evidence="1 4">Belongs to the GroES chaperonin family.</text>
</comment>
<dbReference type="EMBL" id="JANBPY010000163">
    <property type="protein sequence ID" value="KAJ1968572.1"/>
    <property type="molecule type" value="Genomic_DNA"/>
</dbReference>
<dbReference type="Gene3D" id="2.30.33.40">
    <property type="entry name" value="GroES chaperonin"/>
    <property type="match status" value="1"/>
</dbReference>
<dbReference type="GO" id="GO:0051087">
    <property type="term" value="F:protein-folding chaperone binding"/>
    <property type="evidence" value="ECO:0007669"/>
    <property type="project" value="TreeGrafter"/>
</dbReference>
<dbReference type="HAMAP" id="MF_00580">
    <property type="entry name" value="CH10"/>
    <property type="match status" value="1"/>
</dbReference>
<dbReference type="GO" id="GO:0005759">
    <property type="term" value="C:mitochondrial matrix"/>
    <property type="evidence" value="ECO:0007669"/>
    <property type="project" value="TreeGrafter"/>
</dbReference>
<evidence type="ECO:0000256" key="4">
    <source>
        <dbReference type="RuleBase" id="RU003479"/>
    </source>
</evidence>
<keyword evidence="2 4" id="KW-0143">Chaperone</keyword>
<dbReference type="InterPro" id="IPR037124">
    <property type="entry name" value="Chaperonin_GroES_sf"/>
</dbReference>
<dbReference type="PROSITE" id="PS00681">
    <property type="entry name" value="CHAPERONINS_CPN10"/>
    <property type="match status" value="1"/>
</dbReference>
<evidence type="ECO:0000256" key="2">
    <source>
        <dbReference type="ARBA" id="ARBA00023186"/>
    </source>
</evidence>
<evidence type="ECO:0000256" key="1">
    <source>
        <dbReference type="ARBA" id="ARBA00006975"/>
    </source>
</evidence>
<proteinExistence type="inferred from homology"/>
<comment type="caution">
    <text evidence="5">The sequence shown here is derived from an EMBL/GenBank/DDBJ whole genome shotgun (WGS) entry which is preliminary data.</text>
</comment>
<dbReference type="SUPFAM" id="SSF50129">
    <property type="entry name" value="GroES-like"/>
    <property type="match status" value="1"/>
</dbReference>
<name>A0A9W8ASZ2_9FUNG</name>